<comment type="caution">
    <text evidence="3">The sequence shown here is derived from an EMBL/GenBank/DDBJ whole genome shotgun (WGS) entry which is preliminary data.</text>
</comment>
<dbReference type="SUPFAM" id="SSF52540">
    <property type="entry name" value="P-loop containing nucleoside triphosphate hydrolases"/>
    <property type="match status" value="1"/>
</dbReference>
<evidence type="ECO:0000313" key="3">
    <source>
        <dbReference type="EMBL" id="RGD75044.1"/>
    </source>
</evidence>
<dbReference type="InterPro" id="IPR027417">
    <property type="entry name" value="P-loop_NTPase"/>
</dbReference>
<sequence length="314" mass="37193">MSNKIKGIKFKKNNLEEIKVDFFNEKNNIKYRGCLIYGENGAGKSTIAQAFFDYKNNNCNSYDYINLYDFNDNNLEKENIDIENIFVFNEKFIDNNIKVTDDGINSIVILGENVDIDDKIYNLRYENENLKSELDELREKLKRFNNSDHKDSPSYYFNKIKNYLQEDDSWADIDKKLKGNSVKSSVSNDKIIEISTIDTNDKKENEINKIFKEKYTNFSNTENKEKIDEDYIINLPNCNDEIIINLLQKEIISYKKNETISKIINLIEKNQDTNIDHINKYFTNSKNKICPFCFRDFDENYRKELISNIKQIRV</sequence>
<accession>A0A3E3E0H1</accession>
<dbReference type="Pfam" id="PF13166">
    <property type="entry name" value="AAA_13"/>
    <property type="match status" value="1"/>
</dbReference>
<dbReference type="EMBL" id="QUSM01000002">
    <property type="protein sequence ID" value="RGD75044.1"/>
    <property type="molecule type" value="Genomic_DNA"/>
</dbReference>
<keyword evidence="1" id="KW-0175">Coiled coil</keyword>
<gene>
    <name evidence="3" type="ORF">DW687_01605</name>
</gene>
<organism evidence="3 4">
    <name type="scientific">Anaerofustis stercorihominis</name>
    <dbReference type="NCBI Taxonomy" id="214853"/>
    <lineage>
        <taxon>Bacteria</taxon>
        <taxon>Bacillati</taxon>
        <taxon>Bacillota</taxon>
        <taxon>Clostridia</taxon>
        <taxon>Eubacteriales</taxon>
        <taxon>Eubacteriaceae</taxon>
        <taxon>Anaerofustis</taxon>
    </lineage>
</organism>
<protein>
    <recommendedName>
        <fullName evidence="2">Protein CR006 P-loop domain-containing protein</fullName>
    </recommendedName>
</protein>
<dbReference type="Proteomes" id="UP000261212">
    <property type="component" value="Unassembled WGS sequence"/>
</dbReference>
<name>A0A3E3E0H1_9FIRM</name>
<dbReference type="AlphaFoldDB" id="A0A3E3E0H1"/>
<evidence type="ECO:0000259" key="2">
    <source>
        <dbReference type="Pfam" id="PF13166"/>
    </source>
</evidence>
<feature type="domain" description="Protein CR006 P-loop" evidence="2">
    <location>
        <begin position="34"/>
        <end position="305"/>
    </location>
</feature>
<dbReference type="InterPro" id="IPR026866">
    <property type="entry name" value="CR006_AAA"/>
</dbReference>
<feature type="coiled-coil region" evidence="1">
    <location>
        <begin position="120"/>
        <end position="147"/>
    </location>
</feature>
<evidence type="ECO:0000313" key="4">
    <source>
        <dbReference type="Proteomes" id="UP000261212"/>
    </source>
</evidence>
<dbReference type="RefSeq" id="WP_117531161.1">
    <property type="nucleotide sequence ID" value="NZ_QUSM01000002.1"/>
</dbReference>
<reference evidence="3 4" key="1">
    <citation type="submission" date="2018-08" db="EMBL/GenBank/DDBJ databases">
        <title>A genome reference for cultivated species of the human gut microbiota.</title>
        <authorList>
            <person name="Zou Y."/>
            <person name="Xue W."/>
            <person name="Luo G."/>
        </authorList>
    </citation>
    <scope>NUCLEOTIDE SEQUENCE [LARGE SCALE GENOMIC DNA]</scope>
    <source>
        <strain evidence="3 4">AM25-6</strain>
    </source>
</reference>
<proteinExistence type="predicted"/>
<evidence type="ECO:0000256" key="1">
    <source>
        <dbReference type="SAM" id="Coils"/>
    </source>
</evidence>